<dbReference type="Pfam" id="PF13847">
    <property type="entry name" value="Methyltransf_31"/>
    <property type="match status" value="1"/>
</dbReference>
<dbReference type="InParanoid" id="A0A1E7FW21"/>
<name>A0A1E7FW21_9STRA</name>
<gene>
    <name evidence="6" type="ORF">FRACYDRAFT_259030</name>
</gene>
<feature type="compositionally biased region" description="Polar residues" evidence="4">
    <location>
        <begin position="280"/>
        <end position="290"/>
    </location>
</feature>
<feature type="domain" description="Methyltransferase" evidence="5">
    <location>
        <begin position="117"/>
        <end position="242"/>
    </location>
</feature>
<keyword evidence="3" id="KW-0808">Transferase</keyword>
<dbReference type="GO" id="GO:0032259">
    <property type="term" value="P:methylation"/>
    <property type="evidence" value="ECO:0007669"/>
    <property type="project" value="UniProtKB-KW"/>
</dbReference>
<dbReference type="Proteomes" id="UP000095751">
    <property type="component" value="Unassembled WGS sequence"/>
</dbReference>
<dbReference type="KEGG" id="fcy:FRACYDRAFT_259030"/>
<dbReference type="EMBL" id="KV784353">
    <property type="protein sequence ID" value="OEU22325.1"/>
    <property type="molecule type" value="Genomic_DNA"/>
</dbReference>
<dbReference type="AlphaFoldDB" id="A0A1E7FW21"/>
<protein>
    <recommendedName>
        <fullName evidence="5">Methyltransferase domain-containing protein</fullName>
    </recommendedName>
</protein>
<evidence type="ECO:0000256" key="1">
    <source>
        <dbReference type="ARBA" id="ARBA00008361"/>
    </source>
</evidence>
<dbReference type="GO" id="GO:0008168">
    <property type="term" value="F:methyltransferase activity"/>
    <property type="evidence" value="ECO:0007669"/>
    <property type="project" value="UniProtKB-KW"/>
</dbReference>
<feature type="region of interest" description="Disordered" evidence="4">
    <location>
        <begin position="280"/>
        <end position="300"/>
    </location>
</feature>
<evidence type="ECO:0000256" key="3">
    <source>
        <dbReference type="ARBA" id="ARBA00022679"/>
    </source>
</evidence>
<evidence type="ECO:0000256" key="4">
    <source>
        <dbReference type="SAM" id="MobiDB-lite"/>
    </source>
</evidence>
<organism evidence="6 7">
    <name type="scientific">Fragilariopsis cylindrus CCMP1102</name>
    <dbReference type="NCBI Taxonomy" id="635003"/>
    <lineage>
        <taxon>Eukaryota</taxon>
        <taxon>Sar</taxon>
        <taxon>Stramenopiles</taxon>
        <taxon>Ochrophyta</taxon>
        <taxon>Bacillariophyta</taxon>
        <taxon>Bacillariophyceae</taxon>
        <taxon>Bacillariophycidae</taxon>
        <taxon>Bacillariales</taxon>
        <taxon>Bacillariaceae</taxon>
        <taxon>Fragilariopsis</taxon>
    </lineage>
</organism>
<evidence type="ECO:0000313" key="6">
    <source>
        <dbReference type="EMBL" id="OEU22325.1"/>
    </source>
</evidence>
<keyword evidence="7" id="KW-1185">Reference proteome</keyword>
<dbReference type="SUPFAM" id="SSF53335">
    <property type="entry name" value="S-adenosyl-L-methionine-dependent methyltransferases"/>
    <property type="match status" value="1"/>
</dbReference>
<dbReference type="InterPro" id="IPR051419">
    <property type="entry name" value="Lys/N-term_MeTrsfase_sf"/>
</dbReference>
<dbReference type="InterPro" id="IPR025714">
    <property type="entry name" value="Methyltranfer_dom"/>
</dbReference>
<accession>A0A1E7FW21</accession>
<dbReference type="PANTHER" id="PTHR12176:SF80">
    <property type="entry name" value="EEF1A LYSINE METHYLTRANSFERASE 4"/>
    <property type="match status" value="1"/>
</dbReference>
<dbReference type="CDD" id="cd02440">
    <property type="entry name" value="AdoMet_MTases"/>
    <property type="match status" value="1"/>
</dbReference>
<dbReference type="InterPro" id="IPR029063">
    <property type="entry name" value="SAM-dependent_MTases_sf"/>
</dbReference>
<evidence type="ECO:0000313" key="7">
    <source>
        <dbReference type="Proteomes" id="UP000095751"/>
    </source>
</evidence>
<proteinExistence type="inferred from homology"/>
<dbReference type="Gene3D" id="3.40.50.150">
    <property type="entry name" value="Vaccinia Virus protein VP39"/>
    <property type="match status" value="1"/>
</dbReference>
<keyword evidence="2" id="KW-0489">Methyltransferase</keyword>
<dbReference type="OrthoDB" id="411785at2759"/>
<evidence type="ECO:0000256" key="2">
    <source>
        <dbReference type="ARBA" id="ARBA00022603"/>
    </source>
</evidence>
<evidence type="ECO:0000259" key="5">
    <source>
        <dbReference type="Pfam" id="PF13847"/>
    </source>
</evidence>
<dbReference type="PANTHER" id="PTHR12176">
    <property type="entry name" value="SAM-DEPENDENT METHYLTRANSFERASE SUPERFAMILY PROTEIN"/>
    <property type="match status" value="1"/>
</dbReference>
<feature type="compositionally biased region" description="Basic residues" evidence="4">
    <location>
        <begin position="291"/>
        <end position="300"/>
    </location>
</feature>
<sequence length="300" mass="34973">MTDSKFYDWRYLYLKQAYFNSFLKQFKLPCPPYNSPQYWDAAYKSFGPNDSYEWGDVTMSDVKEYEYFDMEWDAQHSSSYPSKLSNQSTLSAALNIDHQHDDSVEIRTQAQQQQRPILMLGCGNSRMGEEMIEQGGFKGPIMQVDVSRSVVENMRQRCSDLVSIGSMSFVQDDATELSAFRNNMIDACLDKGLMDAIFCAEDYHQLNQIQQTIHRVLRPGGSFVFFSFSRPEFLIPKLMMLDEPSVHIDDFQRRIPWTNIEVQQLPKILLYKMQKANGNASENKQMITRSKTNKKQMKRR</sequence>
<comment type="similarity">
    <text evidence="1">Belongs to the methyltransferase superfamily.</text>
</comment>
<reference evidence="6 7" key="1">
    <citation type="submission" date="2016-09" db="EMBL/GenBank/DDBJ databases">
        <title>Extensive genetic diversity and differential bi-allelic expression allows diatom success in the polar Southern Ocean.</title>
        <authorList>
            <consortium name="DOE Joint Genome Institute"/>
            <person name="Mock T."/>
            <person name="Otillar R.P."/>
            <person name="Strauss J."/>
            <person name="Dupont C."/>
            <person name="Frickenhaus S."/>
            <person name="Maumus F."/>
            <person name="Mcmullan M."/>
            <person name="Sanges R."/>
            <person name="Schmutz J."/>
            <person name="Toseland A."/>
            <person name="Valas R."/>
            <person name="Veluchamy A."/>
            <person name="Ward B.J."/>
            <person name="Allen A."/>
            <person name="Barry K."/>
            <person name="Falciatore A."/>
            <person name="Ferrante M."/>
            <person name="Fortunato A.E."/>
            <person name="Gloeckner G."/>
            <person name="Gruber A."/>
            <person name="Hipkin R."/>
            <person name="Janech M."/>
            <person name="Kroth P."/>
            <person name="Leese F."/>
            <person name="Lindquist E."/>
            <person name="Lyon B.R."/>
            <person name="Martin J."/>
            <person name="Mayer C."/>
            <person name="Parker M."/>
            <person name="Quesneville H."/>
            <person name="Raymond J."/>
            <person name="Uhlig C."/>
            <person name="Valentin K.U."/>
            <person name="Worden A.Z."/>
            <person name="Armbrust E.V."/>
            <person name="Bowler C."/>
            <person name="Green B."/>
            <person name="Moulton V."/>
            <person name="Van Oosterhout C."/>
            <person name="Grigoriev I."/>
        </authorList>
    </citation>
    <scope>NUCLEOTIDE SEQUENCE [LARGE SCALE GENOMIC DNA]</scope>
    <source>
        <strain evidence="6 7">CCMP1102</strain>
    </source>
</reference>